<evidence type="ECO:0000313" key="1">
    <source>
        <dbReference type="EMBL" id="BBB30835.1"/>
    </source>
</evidence>
<accession>A0A7R6SWU6</accession>
<dbReference type="EMBL" id="AP014546">
    <property type="protein sequence ID" value="BBB30835.1"/>
    <property type="molecule type" value="Genomic_DNA"/>
</dbReference>
<protein>
    <submittedName>
        <fullName evidence="1">Uncharacterized protein</fullName>
    </submittedName>
</protein>
<proteinExistence type="predicted"/>
<gene>
    <name evidence="1" type="ORF">NEJAP_2895</name>
</gene>
<keyword evidence="2" id="KW-1185">Reference proteome</keyword>
<reference evidence="1 2" key="1">
    <citation type="journal article" date="2008" name="Int. J. Syst. Evol. Microbiol.">
        <title>Neptunomonas japonica sp. nov., an Osedax japonicus symbiont-like bacterium isolated from sediment adjacent to sperm whale carcasses off Kagoshima, Japan.</title>
        <authorList>
            <person name="Miyazaki M."/>
            <person name="Nogi Y."/>
            <person name="Fujiwara Y."/>
            <person name="Kawato M."/>
            <person name="Kubokawa K."/>
            <person name="Horikoshi K."/>
        </authorList>
    </citation>
    <scope>NUCLEOTIDE SEQUENCE [LARGE SCALE GENOMIC DNA]</scope>
    <source>
        <strain evidence="1 2">JAMM 1380</strain>
    </source>
</reference>
<sequence length="96" mass="10601">MPAWRVKNLGDAMLATEALEHIQVLFLAAYKKAGSPDDMAIYVRHEAEGRLHCDVKVYFTPATREVAEVIRARYCPIPSPEGLGLLAGSKTALFDK</sequence>
<dbReference type="KEGG" id="njp:NEJAP_2895"/>
<name>A0A7R6SWU6_9GAMM</name>
<dbReference type="Proteomes" id="UP000595332">
    <property type="component" value="Chromosome"/>
</dbReference>
<organism evidence="1 2">
    <name type="scientific">Neptunomonas japonica JAMM 1380</name>
    <dbReference type="NCBI Taxonomy" id="1441457"/>
    <lineage>
        <taxon>Bacteria</taxon>
        <taxon>Pseudomonadati</taxon>
        <taxon>Pseudomonadota</taxon>
        <taxon>Gammaproteobacteria</taxon>
        <taxon>Oceanospirillales</taxon>
        <taxon>Oceanospirillaceae</taxon>
        <taxon>Neptunomonas</taxon>
    </lineage>
</organism>
<dbReference type="RefSeq" id="WP_201347993.1">
    <property type="nucleotide sequence ID" value="NZ_AP014546.1"/>
</dbReference>
<dbReference type="AlphaFoldDB" id="A0A7R6SWU6"/>
<evidence type="ECO:0000313" key="2">
    <source>
        <dbReference type="Proteomes" id="UP000595332"/>
    </source>
</evidence>